<gene>
    <name evidence="1" type="ORF">T4A_11389</name>
    <name evidence="2" type="ORF">T4B_10484</name>
</gene>
<keyword evidence="4" id="KW-1185">Reference proteome</keyword>
<proteinExistence type="predicted"/>
<comment type="caution">
    <text evidence="1">The sequence shown here is derived from an EMBL/GenBank/DDBJ whole genome shotgun (WGS) entry which is preliminary data.</text>
</comment>
<dbReference type="EMBL" id="JYDR01000050">
    <property type="protein sequence ID" value="KRY71954.1"/>
    <property type="molecule type" value="Genomic_DNA"/>
</dbReference>
<evidence type="ECO:0000313" key="3">
    <source>
        <dbReference type="Proteomes" id="UP000054632"/>
    </source>
</evidence>
<evidence type="ECO:0000313" key="1">
    <source>
        <dbReference type="EMBL" id="KRY71954.1"/>
    </source>
</evidence>
<dbReference type="Proteomes" id="UP000054632">
    <property type="component" value="Unassembled WGS sequence"/>
</dbReference>
<dbReference type="AlphaFoldDB" id="A0A0V1EEX5"/>
<evidence type="ECO:0000313" key="4">
    <source>
        <dbReference type="Proteomes" id="UP000054805"/>
    </source>
</evidence>
<name>A0A0V1EEX5_TRIPS</name>
<dbReference type="EMBL" id="JYDS01000085">
    <property type="protein sequence ID" value="KRZ26419.1"/>
    <property type="molecule type" value="Genomic_DNA"/>
</dbReference>
<protein>
    <submittedName>
        <fullName evidence="1">Uncharacterized protein</fullName>
    </submittedName>
</protein>
<sequence length="81" mass="9245">MNIAPSLMLAKFEKSKNGYLYLICWLIDDHDTGRARNSAVICRIASTPPPPMNKSISDVTFHWLPASNWLFTFSTKEKEID</sequence>
<dbReference type="Proteomes" id="UP000054805">
    <property type="component" value="Unassembled WGS sequence"/>
</dbReference>
<reference evidence="3 4" key="1">
    <citation type="submission" date="2015-01" db="EMBL/GenBank/DDBJ databases">
        <title>Evolution of Trichinella species and genotypes.</title>
        <authorList>
            <person name="Korhonen P.K."/>
            <person name="Edoardo P."/>
            <person name="Giuseppe L.R."/>
            <person name="Gasser R.B."/>
        </authorList>
    </citation>
    <scope>NUCLEOTIDE SEQUENCE [LARGE SCALE GENOMIC DNA]</scope>
    <source>
        <strain evidence="1">ISS13</strain>
        <strain evidence="2">ISS588</strain>
    </source>
</reference>
<accession>A0A0V1EEX5</accession>
<organism evidence="1 3">
    <name type="scientific">Trichinella pseudospiralis</name>
    <name type="common">Parasitic roundworm</name>
    <dbReference type="NCBI Taxonomy" id="6337"/>
    <lineage>
        <taxon>Eukaryota</taxon>
        <taxon>Metazoa</taxon>
        <taxon>Ecdysozoa</taxon>
        <taxon>Nematoda</taxon>
        <taxon>Enoplea</taxon>
        <taxon>Dorylaimia</taxon>
        <taxon>Trichinellida</taxon>
        <taxon>Trichinellidae</taxon>
        <taxon>Trichinella</taxon>
    </lineage>
</organism>
<evidence type="ECO:0000313" key="2">
    <source>
        <dbReference type="EMBL" id="KRZ26419.1"/>
    </source>
</evidence>